<organism evidence="1 2">
    <name type="scientific">Didymella exigua CBS 183.55</name>
    <dbReference type="NCBI Taxonomy" id="1150837"/>
    <lineage>
        <taxon>Eukaryota</taxon>
        <taxon>Fungi</taxon>
        <taxon>Dikarya</taxon>
        <taxon>Ascomycota</taxon>
        <taxon>Pezizomycotina</taxon>
        <taxon>Dothideomycetes</taxon>
        <taxon>Pleosporomycetidae</taxon>
        <taxon>Pleosporales</taxon>
        <taxon>Pleosporineae</taxon>
        <taxon>Didymellaceae</taxon>
        <taxon>Didymella</taxon>
    </lineage>
</organism>
<proteinExistence type="predicted"/>
<evidence type="ECO:0000313" key="2">
    <source>
        <dbReference type="Proteomes" id="UP000800082"/>
    </source>
</evidence>
<reference evidence="1" key="1">
    <citation type="journal article" date="2020" name="Stud. Mycol.">
        <title>101 Dothideomycetes genomes: a test case for predicting lifestyles and emergence of pathogens.</title>
        <authorList>
            <person name="Haridas S."/>
            <person name="Albert R."/>
            <person name="Binder M."/>
            <person name="Bloem J."/>
            <person name="Labutti K."/>
            <person name="Salamov A."/>
            <person name="Andreopoulos B."/>
            <person name="Baker S."/>
            <person name="Barry K."/>
            <person name="Bills G."/>
            <person name="Bluhm B."/>
            <person name="Cannon C."/>
            <person name="Castanera R."/>
            <person name="Culley D."/>
            <person name="Daum C."/>
            <person name="Ezra D."/>
            <person name="Gonzalez J."/>
            <person name="Henrissat B."/>
            <person name="Kuo A."/>
            <person name="Liang C."/>
            <person name="Lipzen A."/>
            <person name="Lutzoni F."/>
            <person name="Magnuson J."/>
            <person name="Mondo S."/>
            <person name="Nolan M."/>
            <person name="Ohm R."/>
            <person name="Pangilinan J."/>
            <person name="Park H.-J."/>
            <person name="Ramirez L."/>
            <person name="Alfaro M."/>
            <person name="Sun H."/>
            <person name="Tritt A."/>
            <person name="Yoshinaga Y."/>
            <person name="Zwiers L.-H."/>
            <person name="Turgeon B."/>
            <person name="Goodwin S."/>
            <person name="Spatafora J."/>
            <person name="Crous P."/>
            <person name="Grigoriev I."/>
        </authorList>
    </citation>
    <scope>NUCLEOTIDE SEQUENCE</scope>
    <source>
        <strain evidence="1">CBS 183.55</strain>
    </source>
</reference>
<dbReference type="RefSeq" id="XP_033443338.1">
    <property type="nucleotide sequence ID" value="XM_033589399.1"/>
</dbReference>
<protein>
    <submittedName>
        <fullName evidence="1">Uncharacterized protein</fullName>
    </submittedName>
</protein>
<dbReference type="EMBL" id="ML979010">
    <property type="protein sequence ID" value="KAF1923085.1"/>
    <property type="molecule type" value="Genomic_DNA"/>
</dbReference>
<gene>
    <name evidence="1" type="ORF">M421DRAFT_333138</name>
</gene>
<sequence>MNSYFGSHDLHRMDLEMVTQRHCLTRCSAPSFFPLATATAVTPVAAALTALIRNALVVSVPPPMRRRIQHEEVVVGSDGRGNDVAVVRIRHTVIATVCAAALRASTVCGALLPAAVVEEALRLGAVAPHADRGIVLHGAHVGADELRVAHIVSVS</sequence>
<name>A0A6A5R4Q0_9PLEO</name>
<keyword evidence="2" id="KW-1185">Reference proteome</keyword>
<evidence type="ECO:0000313" key="1">
    <source>
        <dbReference type="EMBL" id="KAF1923085.1"/>
    </source>
</evidence>
<dbReference type="GeneID" id="54347046"/>
<accession>A0A6A5R4Q0</accession>
<dbReference type="Proteomes" id="UP000800082">
    <property type="component" value="Unassembled WGS sequence"/>
</dbReference>
<dbReference type="AlphaFoldDB" id="A0A6A5R4Q0"/>